<dbReference type="HAMAP" id="MF_03029">
    <property type="entry name" value="WDR12"/>
    <property type="match status" value="1"/>
</dbReference>
<dbReference type="VEuPathDB" id="FungiDB:T552_02589"/>
<feature type="repeat" description="WD" evidence="7">
    <location>
        <begin position="338"/>
        <end position="373"/>
    </location>
</feature>
<comment type="subcellular location">
    <subcellularLocation>
        <location evidence="6">Nucleus</location>
        <location evidence="6">Nucleolus</location>
    </subcellularLocation>
    <subcellularLocation>
        <location evidence="6">Nucleus</location>
        <location evidence="6">Nucleoplasm</location>
    </subcellularLocation>
</comment>
<dbReference type="PROSITE" id="PS50294">
    <property type="entry name" value="WD_REPEATS_REGION"/>
    <property type="match status" value="2"/>
</dbReference>
<dbReference type="AlphaFoldDB" id="A0A0W4ZFG7"/>
<dbReference type="GO" id="GO:0030687">
    <property type="term" value="C:preribosome, large subunit precursor"/>
    <property type="evidence" value="ECO:0007669"/>
    <property type="project" value="UniProtKB-UniRule"/>
</dbReference>
<evidence type="ECO:0000256" key="3">
    <source>
        <dbReference type="ARBA" id="ARBA00022574"/>
    </source>
</evidence>
<keyword evidence="5 6" id="KW-0539">Nucleus</keyword>
<dbReference type="GO" id="GO:0000466">
    <property type="term" value="P:maturation of 5.8S rRNA from tricistronic rRNA transcript (SSU-rRNA, 5.8S rRNA, LSU-rRNA)"/>
    <property type="evidence" value="ECO:0007669"/>
    <property type="project" value="UniProtKB-UniRule"/>
</dbReference>
<dbReference type="PANTHER" id="PTHR19855:SF11">
    <property type="entry name" value="RIBOSOME BIOGENESIS PROTEIN WDR12"/>
    <property type="match status" value="1"/>
</dbReference>
<evidence type="ECO:0000313" key="10">
    <source>
        <dbReference type="Proteomes" id="UP000054454"/>
    </source>
</evidence>
<proteinExistence type="inferred from homology"/>
<name>A0A0W4ZFG7_PNEC8</name>
<evidence type="ECO:0000256" key="6">
    <source>
        <dbReference type="HAMAP-Rule" id="MF_03029"/>
    </source>
</evidence>
<comment type="caution">
    <text evidence="9">The sequence shown here is derived from an EMBL/GenBank/DDBJ whole genome shotgun (WGS) entry which is preliminary data.</text>
</comment>
<dbReference type="PROSITE" id="PS50082">
    <property type="entry name" value="WD_REPEATS_2"/>
    <property type="match status" value="3"/>
</dbReference>
<evidence type="ECO:0000256" key="2">
    <source>
        <dbReference type="ARBA" id="ARBA00022552"/>
    </source>
</evidence>
<dbReference type="InterPro" id="IPR020472">
    <property type="entry name" value="WD40_PAC1"/>
</dbReference>
<dbReference type="GO" id="GO:0110136">
    <property type="term" value="P:protein-RNA complex remodeling"/>
    <property type="evidence" value="ECO:0007669"/>
    <property type="project" value="EnsemblFungi"/>
</dbReference>
<evidence type="ECO:0000259" key="8">
    <source>
        <dbReference type="Pfam" id="PF08154"/>
    </source>
</evidence>
<dbReference type="Pfam" id="PF08154">
    <property type="entry name" value="NLE"/>
    <property type="match status" value="1"/>
</dbReference>
<dbReference type="InterPro" id="IPR028599">
    <property type="entry name" value="WDR12/Ytm1"/>
</dbReference>
<dbReference type="GO" id="GO:0043021">
    <property type="term" value="F:ribonucleoprotein complex binding"/>
    <property type="evidence" value="ECO:0007669"/>
    <property type="project" value="UniProtKB-UniRule"/>
</dbReference>
<evidence type="ECO:0000256" key="7">
    <source>
        <dbReference type="PROSITE-ProRule" id="PRU00221"/>
    </source>
</evidence>
<evidence type="ECO:0000256" key="1">
    <source>
        <dbReference type="ARBA" id="ARBA00022517"/>
    </source>
</evidence>
<dbReference type="Pfam" id="PF00400">
    <property type="entry name" value="WD40"/>
    <property type="match status" value="4"/>
</dbReference>
<accession>A0A0W4ZFG7</accession>
<evidence type="ECO:0000256" key="5">
    <source>
        <dbReference type="ARBA" id="ARBA00023242"/>
    </source>
</evidence>
<keyword evidence="10" id="KW-1185">Reference proteome</keyword>
<keyword evidence="2 6" id="KW-0698">rRNA processing</keyword>
<dbReference type="GO" id="GO:0000463">
    <property type="term" value="P:maturation of LSU-rRNA from tricistronic rRNA transcript (SSU-rRNA, 5.8S rRNA, LSU-rRNA)"/>
    <property type="evidence" value="ECO:0007669"/>
    <property type="project" value="UniProtKB-UniRule"/>
</dbReference>
<dbReference type="InterPro" id="IPR036322">
    <property type="entry name" value="WD40_repeat_dom_sf"/>
</dbReference>
<dbReference type="SMART" id="SM00320">
    <property type="entry name" value="WD40"/>
    <property type="match status" value="6"/>
</dbReference>
<dbReference type="InterPro" id="IPR001680">
    <property type="entry name" value="WD40_rpt"/>
</dbReference>
<dbReference type="Proteomes" id="UP000054454">
    <property type="component" value="Unassembled WGS sequence"/>
</dbReference>
<reference evidence="10" key="1">
    <citation type="journal article" date="2016" name="Nat. Commun.">
        <title>Genome analysis of three Pneumocystis species reveals adaptation mechanisms to life exclusively in mammalian hosts.</title>
        <authorList>
            <person name="Ma L."/>
            <person name="Chen Z."/>
            <person name="Huang D.W."/>
            <person name="Kutty G."/>
            <person name="Ishihara M."/>
            <person name="Wang H."/>
            <person name="Abouelleil A."/>
            <person name="Bishop L."/>
            <person name="Davey E."/>
            <person name="Deng R."/>
            <person name="Deng X."/>
            <person name="Fan L."/>
            <person name="Fantoni G."/>
            <person name="Fitzgerald M."/>
            <person name="Gogineni E."/>
            <person name="Goldberg J.M."/>
            <person name="Handley G."/>
            <person name="Hu X."/>
            <person name="Huber C."/>
            <person name="Jiao X."/>
            <person name="Jones K."/>
            <person name="Levin J.Z."/>
            <person name="Liu Y."/>
            <person name="Macdonald P."/>
            <person name="Melnikov A."/>
            <person name="Raley C."/>
            <person name="Sassi M."/>
            <person name="Sherman B.T."/>
            <person name="Song X."/>
            <person name="Sykes S."/>
            <person name="Tran B."/>
            <person name="Walsh L."/>
            <person name="Xia Y."/>
            <person name="Yang J."/>
            <person name="Young S."/>
            <person name="Zeng Q."/>
            <person name="Zheng X."/>
            <person name="Stephens R."/>
            <person name="Nusbaum C."/>
            <person name="Birren B.W."/>
            <person name="Azadi P."/>
            <person name="Lempicki R.A."/>
            <person name="Cuomo C.A."/>
            <person name="Kovacs J.A."/>
        </authorList>
    </citation>
    <scope>NUCLEOTIDE SEQUENCE [LARGE SCALE GENOMIC DNA]</scope>
    <source>
        <strain evidence="10">B80</strain>
    </source>
</reference>
<feature type="domain" description="NLE" evidence="8">
    <location>
        <begin position="7"/>
        <end position="69"/>
    </location>
</feature>
<dbReference type="GeneID" id="28937326"/>
<dbReference type="PRINTS" id="PR00320">
    <property type="entry name" value="GPROTEINBRPT"/>
</dbReference>
<dbReference type="SUPFAM" id="SSF50978">
    <property type="entry name" value="WD40 repeat-like"/>
    <property type="match status" value="1"/>
</dbReference>
<feature type="repeat" description="WD" evidence="7">
    <location>
        <begin position="184"/>
        <end position="225"/>
    </location>
</feature>
<comment type="subunit">
    <text evidence="6">Component of the NOP7 complex, composed of ERB1, NOP7 and YTM1. Within the NOP7 complex ERB1 appears to interact directly with NOP7 and YTM1. The NOP7 complex also associates with the 66S pre-ribosome.</text>
</comment>
<dbReference type="CDD" id="cd00200">
    <property type="entry name" value="WD40"/>
    <property type="match status" value="1"/>
</dbReference>
<dbReference type="PROSITE" id="PS00678">
    <property type="entry name" value="WD_REPEATS_1"/>
    <property type="match status" value="2"/>
</dbReference>
<dbReference type="EMBL" id="LFVZ01000011">
    <property type="protein sequence ID" value="KTW27097.1"/>
    <property type="molecule type" value="Genomic_DNA"/>
</dbReference>
<dbReference type="GO" id="GO:0051276">
    <property type="term" value="P:chromosome organization"/>
    <property type="evidence" value="ECO:0007669"/>
    <property type="project" value="EnsemblFungi"/>
</dbReference>
<dbReference type="RefSeq" id="XP_018225288.1">
    <property type="nucleotide sequence ID" value="XM_018371123.1"/>
</dbReference>
<comment type="similarity">
    <text evidence="6">Belongs to the WD repeat WDR12/YTM1 family.</text>
</comment>
<keyword evidence="3 7" id="KW-0853">WD repeat</keyword>
<evidence type="ECO:0000313" key="9">
    <source>
        <dbReference type="EMBL" id="KTW27097.1"/>
    </source>
</evidence>
<dbReference type="GO" id="GO:0070545">
    <property type="term" value="C:PeBoW complex"/>
    <property type="evidence" value="ECO:0007669"/>
    <property type="project" value="EnsemblFungi"/>
</dbReference>
<dbReference type="InterPro" id="IPR019775">
    <property type="entry name" value="WD40_repeat_CS"/>
</dbReference>
<organism evidence="9 10">
    <name type="scientific">Pneumocystis carinii (strain B80)</name>
    <name type="common">Rat pneumocystis pneumonia agent</name>
    <name type="synonym">Pneumocystis carinii f. sp. carinii</name>
    <dbReference type="NCBI Taxonomy" id="1408658"/>
    <lineage>
        <taxon>Eukaryota</taxon>
        <taxon>Fungi</taxon>
        <taxon>Dikarya</taxon>
        <taxon>Ascomycota</taxon>
        <taxon>Taphrinomycotina</taxon>
        <taxon>Pneumocystomycetes</taxon>
        <taxon>Pneumocystaceae</taxon>
        <taxon>Pneumocystis</taxon>
    </lineage>
</organism>
<keyword evidence="1 6" id="KW-0690">Ribosome biogenesis</keyword>
<protein>
    <recommendedName>
        <fullName evidence="6">Ribosome biogenesis protein YTM1</fullName>
    </recommendedName>
</protein>
<feature type="repeat" description="WD" evidence="7">
    <location>
        <begin position="136"/>
        <end position="176"/>
    </location>
</feature>
<dbReference type="GO" id="GO:0005654">
    <property type="term" value="C:nucleoplasm"/>
    <property type="evidence" value="ECO:0007669"/>
    <property type="project" value="UniProtKB-SubCell"/>
</dbReference>
<evidence type="ECO:0000256" key="4">
    <source>
        <dbReference type="ARBA" id="ARBA00022737"/>
    </source>
</evidence>
<dbReference type="PANTHER" id="PTHR19855">
    <property type="entry name" value="WD40 REPEAT PROTEIN 12, 37"/>
    <property type="match status" value="1"/>
</dbReference>
<dbReference type="Gene3D" id="2.130.10.10">
    <property type="entry name" value="YVTN repeat-like/Quinoprotein amine dehydrogenase"/>
    <property type="match status" value="1"/>
</dbReference>
<sequence length="421" mass="47310">MENQTKIRVIFVTKDKEIEVENTPIFVPLSLSRYGLNEVVNHLLEKEPPLNFAFLIDGEFLQGSLGEYLARKERTCETTLSIEYLRCILEPKYALSFVHSDWVSSVKSAESEEIVSGCYDGVARIWNDKGEVITETSVHEGPVKSVCWVEKGRFATSSMDQRIKIWEYKKKKSGKVICRCIIEMKGHDMSVESIAVNFETKRLLSSGADGNIGIWDIEEGENVIDEEKMNKKRRINESKNRIVTKKPICMIEGHSSSSSEIIFDSKDSTVGYSVGTDRCIKTWDLITFSNVDTRVTQQALLCICSIPSLSLLACGSSSQHILLHDPRISLKSTPVQTLKGHKNFVVSLSPCDRNNYALISGSYDSLVKIWDIRAPNGSLYSIARKSEKNDTKVFSIDWSNAFGIISGGEDHCLQIDQINDL</sequence>
<gene>
    <name evidence="6" type="primary">YTM1</name>
    <name evidence="9" type="ORF">T552_02589</name>
</gene>
<comment type="function">
    <text evidence="6">Component of the NOP7 complex, which is required for maturation of the 25S and 5.8S ribosomal RNAs and formation of the 60S ribosome.</text>
</comment>
<dbReference type="OrthoDB" id="10251381at2759"/>
<keyword evidence="4" id="KW-0677">Repeat</keyword>
<dbReference type="InterPro" id="IPR015943">
    <property type="entry name" value="WD40/YVTN_repeat-like_dom_sf"/>
</dbReference>
<dbReference type="InterPro" id="IPR012972">
    <property type="entry name" value="NLE"/>
</dbReference>